<protein>
    <submittedName>
        <fullName evidence="1">Uncharacterized protein</fullName>
    </submittedName>
</protein>
<comment type="caution">
    <text evidence="1">The sequence shown here is derived from an EMBL/GenBank/DDBJ whole genome shotgun (WGS) entry which is preliminary data.</text>
</comment>
<dbReference type="Proteomes" id="UP000326687">
    <property type="component" value="Unassembled WGS sequence"/>
</dbReference>
<dbReference type="RefSeq" id="WP_150895343.1">
    <property type="nucleotide sequence ID" value="NZ_VXDD01000001.1"/>
</dbReference>
<sequence>MELLVSVWSLLAAKSVLALWFASENWSEIAVLSQVNHVFVVKHNKQFNSDSQRLALSLRVELSVYGAVFKFSVCAAHTLIGRYTFPTVRR</sequence>
<dbReference type="EMBL" id="VXDD01000001">
    <property type="protein sequence ID" value="KAB0304158.1"/>
    <property type="molecule type" value="Genomic_DNA"/>
</dbReference>
<name>A0A5N3SBC2_9VIBR</name>
<dbReference type="AlphaFoldDB" id="A0A5N3SBC2"/>
<reference evidence="1 2" key="1">
    <citation type="submission" date="2019-09" db="EMBL/GenBank/DDBJ databases">
        <title>Vibrio Fortis S7-72.</title>
        <authorList>
            <person name="Das S.K."/>
        </authorList>
    </citation>
    <scope>NUCLEOTIDE SEQUENCE [LARGE SCALE GENOMIC DNA]</scope>
    <source>
        <strain evidence="1 2">S7-72</strain>
    </source>
</reference>
<organism evidence="1 2">
    <name type="scientific">Vibrio fortis</name>
    <dbReference type="NCBI Taxonomy" id="212667"/>
    <lineage>
        <taxon>Bacteria</taxon>
        <taxon>Pseudomonadati</taxon>
        <taxon>Pseudomonadota</taxon>
        <taxon>Gammaproteobacteria</taxon>
        <taxon>Vibrionales</taxon>
        <taxon>Vibrionaceae</taxon>
        <taxon>Vibrio</taxon>
    </lineage>
</organism>
<accession>A0A5N3SBC2</accession>
<gene>
    <name evidence="1" type="ORF">F2Z80_09500</name>
</gene>
<evidence type="ECO:0000313" key="2">
    <source>
        <dbReference type="Proteomes" id="UP000326687"/>
    </source>
</evidence>
<proteinExistence type="predicted"/>
<evidence type="ECO:0000313" key="1">
    <source>
        <dbReference type="EMBL" id="KAB0304158.1"/>
    </source>
</evidence>